<evidence type="ECO:0000259" key="5">
    <source>
        <dbReference type="PROSITE" id="PS50112"/>
    </source>
</evidence>
<reference evidence="7 8" key="1">
    <citation type="journal article" date="2012" name="Eukaryot. Cell">
        <title>Genome sequence of the fungus Glarea lozoyensis: the first genome sequence of a species from the Helotiaceae family.</title>
        <authorList>
            <person name="Youssar L."/>
            <person name="Gruening B.A."/>
            <person name="Erxleben A."/>
            <person name="Guenther S."/>
            <person name="Huettel W."/>
        </authorList>
    </citation>
    <scope>NUCLEOTIDE SEQUENCE [LARGE SCALE GENOMIC DNA]</scope>
    <source>
        <strain evidence="8">ATCC 74030 / MF5533</strain>
    </source>
</reference>
<dbReference type="InterPro" id="IPR036097">
    <property type="entry name" value="HisK_dim/P_sf"/>
</dbReference>
<dbReference type="PROSITE" id="PS50110">
    <property type="entry name" value="RESPONSE_REGULATORY"/>
    <property type="match status" value="1"/>
</dbReference>
<evidence type="ECO:0000313" key="7">
    <source>
        <dbReference type="EMBL" id="EHL02865.1"/>
    </source>
</evidence>
<dbReference type="CDD" id="cd17546">
    <property type="entry name" value="REC_hyHK_CKI1_RcsC-like"/>
    <property type="match status" value="1"/>
</dbReference>
<comment type="caution">
    <text evidence="7">The sequence shown here is derived from an EMBL/GenBank/DDBJ whole genome shotgun (WGS) entry which is preliminary data.</text>
</comment>
<dbReference type="CDD" id="cd00130">
    <property type="entry name" value="PAS"/>
    <property type="match status" value="1"/>
</dbReference>
<dbReference type="FunFam" id="3.30.450.20:FF:000136">
    <property type="entry name" value="Sensor histidine kinase/response regulator Fos-1"/>
    <property type="match status" value="1"/>
</dbReference>
<dbReference type="InterPro" id="IPR000700">
    <property type="entry name" value="PAS-assoc_C"/>
</dbReference>
<dbReference type="SMART" id="SM00091">
    <property type="entry name" value="PAS"/>
    <property type="match status" value="1"/>
</dbReference>
<evidence type="ECO:0000313" key="8">
    <source>
        <dbReference type="Proteomes" id="UP000005446"/>
    </source>
</evidence>
<dbReference type="AlphaFoldDB" id="H0EEF2"/>
<dbReference type="Gene3D" id="1.10.287.130">
    <property type="match status" value="1"/>
</dbReference>
<dbReference type="Pfam" id="PF00072">
    <property type="entry name" value="Response_reg"/>
    <property type="match status" value="1"/>
</dbReference>
<dbReference type="CDD" id="cd00082">
    <property type="entry name" value="HisKA"/>
    <property type="match status" value="1"/>
</dbReference>
<dbReference type="PANTHER" id="PTHR45339">
    <property type="entry name" value="HYBRID SIGNAL TRANSDUCTION HISTIDINE KINASE J"/>
    <property type="match status" value="1"/>
</dbReference>
<dbReference type="Gene3D" id="3.40.50.2300">
    <property type="match status" value="1"/>
</dbReference>
<dbReference type="InParanoid" id="H0EEF2"/>
<feature type="domain" description="PAS" evidence="5">
    <location>
        <begin position="32"/>
        <end position="88"/>
    </location>
</feature>
<dbReference type="PROSITE" id="PS50113">
    <property type="entry name" value="PAC"/>
    <property type="match status" value="1"/>
</dbReference>
<dbReference type="HOGENOM" id="CLU_000445_114_15_1"/>
<protein>
    <submittedName>
        <fullName evidence="7">Putative Two-component system protein A</fullName>
    </submittedName>
</protein>
<dbReference type="SUPFAM" id="SSF52172">
    <property type="entry name" value="CheY-like"/>
    <property type="match status" value="1"/>
</dbReference>
<dbReference type="PROSITE" id="PS50112">
    <property type="entry name" value="PAS"/>
    <property type="match status" value="1"/>
</dbReference>
<dbReference type="GO" id="GO:0000155">
    <property type="term" value="F:phosphorelay sensor kinase activity"/>
    <property type="evidence" value="ECO:0007669"/>
    <property type="project" value="InterPro"/>
</dbReference>
<dbReference type="InterPro" id="IPR035965">
    <property type="entry name" value="PAS-like_dom_sf"/>
</dbReference>
<sequence length="360" mass="40877">MFEKETLRYISIEFQETISDDQMQQANNQLDTNDTYRMLVQTVKDYAIFMLDTKGNVKTWNQGAALLKGYTAEEIIGKHFSTFYTREDLVAEKPRKEIEICLRDGKVEDESWRLRRDGSRFWANVILTSVYRNGVHIGFSKVTRDLTERKAAESRLVSAYEEAAKLKSEFLANMTHEIRTPMHGMLSALTLLTDTSLLPEQRELTGIIEESGNVLLDVINDILDWTVLTKALASTTISPVDPRELLSEIAPSKRLLLAEDNLINQKVMVKMLRGLGFEHIHTALDGAQAVQLAKQHSLLLDVILMDISMPILDGMEATVEIRRAGGDREIYLAKGMNGYVSKPVDRQKLADVLLRWLKCD</sequence>
<accession>H0EEF2</accession>
<dbReference type="Gene3D" id="3.30.450.20">
    <property type="entry name" value="PAS domain"/>
    <property type="match status" value="1"/>
</dbReference>
<dbReference type="NCBIfam" id="TIGR00229">
    <property type="entry name" value="sensory_box"/>
    <property type="match status" value="1"/>
</dbReference>
<name>H0EEF2_GLAL7</name>
<dbReference type="OrthoDB" id="60033at2759"/>
<dbReference type="PANTHER" id="PTHR45339:SF1">
    <property type="entry name" value="HYBRID SIGNAL TRANSDUCTION HISTIDINE KINASE J"/>
    <property type="match status" value="1"/>
</dbReference>
<feature type="domain" description="Response regulatory" evidence="4">
    <location>
        <begin position="254"/>
        <end position="360"/>
    </location>
</feature>
<dbReference type="SUPFAM" id="SSF47384">
    <property type="entry name" value="Homodimeric domain of signal transducing histidine kinase"/>
    <property type="match status" value="1"/>
</dbReference>
<dbReference type="SUPFAM" id="SSF55785">
    <property type="entry name" value="PYP-like sensor domain (PAS domain)"/>
    <property type="match status" value="1"/>
</dbReference>
<keyword evidence="8" id="KW-1185">Reference proteome</keyword>
<dbReference type="InterPro" id="IPR001789">
    <property type="entry name" value="Sig_transdc_resp-reg_receiver"/>
</dbReference>
<feature type="modified residue" description="4-aspartylphosphate" evidence="3">
    <location>
        <position position="306"/>
    </location>
</feature>
<feature type="domain" description="PAC" evidence="6">
    <location>
        <begin position="107"/>
        <end position="158"/>
    </location>
</feature>
<evidence type="ECO:0000256" key="2">
    <source>
        <dbReference type="ARBA" id="ARBA00023012"/>
    </source>
</evidence>
<evidence type="ECO:0000259" key="6">
    <source>
        <dbReference type="PROSITE" id="PS50113"/>
    </source>
</evidence>
<gene>
    <name evidence="7" type="ORF">M7I_0827</name>
</gene>
<evidence type="ECO:0000259" key="4">
    <source>
        <dbReference type="PROSITE" id="PS50110"/>
    </source>
</evidence>
<proteinExistence type="predicted"/>
<dbReference type="Proteomes" id="UP000005446">
    <property type="component" value="Unassembled WGS sequence"/>
</dbReference>
<evidence type="ECO:0000256" key="3">
    <source>
        <dbReference type="PROSITE-ProRule" id="PRU00169"/>
    </source>
</evidence>
<keyword evidence="1 3" id="KW-0597">Phosphoprotein</keyword>
<organism evidence="7 8">
    <name type="scientific">Glarea lozoyensis (strain ATCC 74030 / MF5533)</name>
    <dbReference type="NCBI Taxonomy" id="1104152"/>
    <lineage>
        <taxon>Eukaryota</taxon>
        <taxon>Fungi</taxon>
        <taxon>Dikarya</taxon>
        <taxon>Ascomycota</taxon>
        <taxon>Pezizomycotina</taxon>
        <taxon>Leotiomycetes</taxon>
        <taxon>Helotiales</taxon>
        <taxon>Helotiaceae</taxon>
        <taxon>Glarea</taxon>
    </lineage>
</organism>
<dbReference type="InterPro" id="IPR003661">
    <property type="entry name" value="HisK_dim/P_dom"/>
</dbReference>
<evidence type="ECO:0000256" key="1">
    <source>
        <dbReference type="ARBA" id="ARBA00022553"/>
    </source>
</evidence>
<dbReference type="SMART" id="SM00388">
    <property type="entry name" value="HisKA"/>
    <property type="match status" value="1"/>
</dbReference>
<dbReference type="SMART" id="SM00448">
    <property type="entry name" value="REC"/>
    <property type="match status" value="1"/>
</dbReference>
<keyword evidence="2" id="KW-0902">Two-component regulatory system</keyword>
<dbReference type="Pfam" id="PF00512">
    <property type="entry name" value="HisKA"/>
    <property type="match status" value="1"/>
</dbReference>
<dbReference type="InterPro" id="IPR011006">
    <property type="entry name" value="CheY-like_superfamily"/>
</dbReference>
<dbReference type="EMBL" id="AGUE01000016">
    <property type="protein sequence ID" value="EHL02865.1"/>
    <property type="molecule type" value="Genomic_DNA"/>
</dbReference>
<dbReference type="InterPro" id="IPR000014">
    <property type="entry name" value="PAS"/>
</dbReference>
<dbReference type="Pfam" id="PF13426">
    <property type="entry name" value="PAS_9"/>
    <property type="match status" value="1"/>
</dbReference>